<reference evidence="2" key="1">
    <citation type="journal article" date="2019" name="PLoS Negl. Trop. Dis.">
        <title>Revisiting the worldwide diversity of Leptospira species in the environment.</title>
        <authorList>
            <person name="Vincent A.T."/>
            <person name="Schiettekatte O."/>
            <person name="Bourhy P."/>
            <person name="Veyrier F.J."/>
            <person name="Picardeau M."/>
        </authorList>
    </citation>
    <scope>NUCLEOTIDE SEQUENCE [LARGE SCALE GENOMIC DNA]</scope>
    <source>
        <strain evidence="2">SSW15</strain>
    </source>
</reference>
<feature type="non-terminal residue" evidence="2">
    <location>
        <position position="610"/>
    </location>
</feature>
<feature type="transmembrane region" description="Helical" evidence="1">
    <location>
        <begin position="504"/>
        <end position="525"/>
    </location>
</feature>
<protein>
    <recommendedName>
        <fullName evidence="4">Glycosyltransferase RgtA/B/C/D-like domain-containing protein</fullName>
    </recommendedName>
</protein>
<name>A0A4R9GCN8_9LEPT</name>
<feature type="transmembrane region" description="Helical" evidence="1">
    <location>
        <begin position="280"/>
        <end position="302"/>
    </location>
</feature>
<dbReference type="Proteomes" id="UP000298458">
    <property type="component" value="Unassembled WGS sequence"/>
</dbReference>
<feature type="transmembrane region" description="Helical" evidence="1">
    <location>
        <begin position="474"/>
        <end position="492"/>
    </location>
</feature>
<accession>A0A4R9GCN8</accession>
<evidence type="ECO:0008006" key="4">
    <source>
        <dbReference type="Google" id="ProtNLM"/>
    </source>
</evidence>
<keyword evidence="1" id="KW-0472">Membrane</keyword>
<feature type="transmembrane region" description="Helical" evidence="1">
    <location>
        <begin position="148"/>
        <end position="170"/>
    </location>
</feature>
<dbReference type="EMBL" id="RQET01000010">
    <property type="protein sequence ID" value="TGK08777.1"/>
    <property type="molecule type" value="Genomic_DNA"/>
</dbReference>
<feature type="transmembrane region" description="Helical" evidence="1">
    <location>
        <begin position="308"/>
        <end position="327"/>
    </location>
</feature>
<evidence type="ECO:0000313" key="2">
    <source>
        <dbReference type="EMBL" id="TGK08777.1"/>
    </source>
</evidence>
<keyword evidence="1" id="KW-0812">Transmembrane</keyword>
<feature type="transmembrane region" description="Helical" evidence="1">
    <location>
        <begin position="398"/>
        <end position="420"/>
    </location>
</feature>
<evidence type="ECO:0000313" key="3">
    <source>
        <dbReference type="Proteomes" id="UP000298458"/>
    </source>
</evidence>
<feature type="transmembrane region" description="Helical" evidence="1">
    <location>
        <begin position="176"/>
        <end position="194"/>
    </location>
</feature>
<gene>
    <name evidence="2" type="ORF">EHO60_14465</name>
</gene>
<feature type="transmembrane region" description="Helical" evidence="1">
    <location>
        <begin position="16"/>
        <end position="37"/>
    </location>
</feature>
<keyword evidence="1" id="KW-1133">Transmembrane helix</keyword>
<feature type="transmembrane region" description="Helical" evidence="1">
    <location>
        <begin position="448"/>
        <end position="467"/>
    </location>
</feature>
<comment type="caution">
    <text evidence="2">The sequence shown here is derived from an EMBL/GenBank/DDBJ whole genome shotgun (WGS) entry which is preliminary data.</text>
</comment>
<evidence type="ECO:0000256" key="1">
    <source>
        <dbReference type="SAM" id="Phobius"/>
    </source>
</evidence>
<sequence>MQLLGQAMSALNFRKAILWVPLFFFFLSLFPPIIYLLNGNTYCETPPINLWQEGNSYSVQGQNFGACFAKGKDKKFTFFVTGFTKNPITLTAFEGSNHLGKWQITATPTKIEFASERSIANLKFSLKEPLAESEVIFVDQKKSSESKLFYSIILLIFVSSLIAVLVAVRSFSRDKFLSFTNLSLFIFSLYFLALSQLRQQMTGDEPQYLLIAESMLEDHDLDLRNQYQNIHNTLLFRNFDHHTVVLKDGAEPPIHYPLLSAVLLPAVLNQHGTILPIPWLVAKISMIFLSSITGALVCYLSIRKKKGFFIILIGCLFLVSMPTLAYSNQIYPETLASAIIFLSYALLTIRSFQKYSKVIPILCALLPFAHIKFAAASLIIFSYWAWQMRHEIKTVLTGGSAYFISILLFIGYNIALYGSISHYSSQDTSLKNIVQRYLGYYIFDVDHGILPLNPLVYFFPIGFAMIYRNKFGEGFFTILLIASGHVQNIIHITYSLGACPVGRYWIAILPIIHFISIRGVLDIYTITDLDQRIWKKFLLWASLAISSSITLGQSVSYMLREESFHNGYDKRMVFPGFIKDYLGIDIQSFFFSYYLPETNWHLVFWILPFL</sequence>
<keyword evidence="3" id="KW-1185">Reference proteome</keyword>
<feature type="transmembrane region" description="Helical" evidence="1">
    <location>
        <begin position="358"/>
        <end position="386"/>
    </location>
</feature>
<feature type="transmembrane region" description="Helical" evidence="1">
    <location>
        <begin position="334"/>
        <end position="352"/>
    </location>
</feature>
<proteinExistence type="predicted"/>
<organism evidence="2 3">
    <name type="scientific">Leptospira fletcheri</name>
    <dbReference type="NCBI Taxonomy" id="2484981"/>
    <lineage>
        <taxon>Bacteria</taxon>
        <taxon>Pseudomonadati</taxon>
        <taxon>Spirochaetota</taxon>
        <taxon>Spirochaetia</taxon>
        <taxon>Leptospirales</taxon>
        <taxon>Leptospiraceae</taxon>
        <taxon>Leptospira</taxon>
    </lineage>
</organism>
<dbReference type="AlphaFoldDB" id="A0A4R9GCN8"/>
<feature type="transmembrane region" description="Helical" evidence="1">
    <location>
        <begin position="537"/>
        <end position="559"/>
    </location>
</feature>